<dbReference type="Proteomes" id="UP000216035">
    <property type="component" value="Unassembled WGS sequence"/>
</dbReference>
<evidence type="ECO:0000313" key="2">
    <source>
        <dbReference type="Proteomes" id="UP000216035"/>
    </source>
</evidence>
<dbReference type="CDD" id="cd00586">
    <property type="entry name" value="4HBT"/>
    <property type="match status" value="1"/>
</dbReference>
<dbReference type="RefSeq" id="WP_094486568.1">
    <property type="nucleotide sequence ID" value="NZ_NOXX01000201.1"/>
</dbReference>
<dbReference type="InterPro" id="IPR029069">
    <property type="entry name" value="HotDog_dom_sf"/>
</dbReference>
<name>A0A255ZQA2_9FLAO</name>
<dbReference type="SUPFAM" id="SSF54637">
    <property type="entry name" value="Thioesterase/thiol ester dehydrase-isomerase"/>
    <property type="match status" value="1"/>
</dbReference>
<comment type="caution">
    <text evidence="1">The sequence shown here is derived from an EMBL/GenBank/DDBJ whole genome shotgun (WGS) entry which is preliminary data.</text>
</comment>
<dbReference type="AlphaFoldDB" id="A0A255ZQA2"/>
<dbReference type="OrthoDB" id="9800856at2"/>
<proteinExistence type="predicted"/>
<evidence type="ECO:0000313" key="1">
    <source>
        <dbReference type="EMBL" id="OYQ43601.1"/>
    </source>
</evidence>
<protein>
    <submittedName>
        <fullName evidence="1">Uncharacterized protein</fullName>
    </submittedName>
</protein>
<reference evidence="1 2" key="1">
    <citation type="submission" date="2017-07" db="EMBL/GenBank/DDBJ databases">
        <title>Flavobacterium cyanobacteriorum sp. nov., isolated from cyanobacterial aggregates in a eutrophic lake.</title>
        <authorList>
            <person name="Cai H."/>
        </authorList>
    </citation>
    <scope>NUCLEOTIDE SEQUENCE [LARGE SCALE GENOMIC DNA]</scope>
    <source>
        <strain evidence="1 2">TH167</strain>
    </source>
</reference>
<sequence length="138" mass="15847">MKSFIKTEKIRFRHCDYAGIVFYPRYFEMLNDLVEDFFAEVLERPFSKIHETNGIPTVQLQTRFSAPARIGDVVIKKLNVQKLGSSSVVFKFSFTGENDQEILSGEATLVNVRLATATEAMKSEPFDRKTIELLNQYV</sequence>
<organism evidence="1 2">
    <name type="scientific">Flavobacterium aurantiibacter</name>
    <dbReference type="NCBI Taxonomy" id="2023067"/>
    <lineage>
        <taxon>Bacteria</taxon>
        <taxon>Pseudomonadati</taxon>
        <taxon>Bacteroidota</taxon>
        <taxon>Flavobacteriia</taxon>
        <taxon>Flavobacteriales</taxon>
        <taxon>Flavobacteriaceae</taxon>
        <taxon>Flavobacterium</taxon>
    </lineage>
</organism>
<gene>
    <name evidence="1" type="ORF">CHX27_09665</name>
</gene>
<keyword evidence="2" id="KW-1185">Reference proteome</keyword>
<dbReference type="Pfam" id="PF13279">
    <property type="entry name" value="4HBT_2"/>
    <property type="match status" value="1"/>
</dbReference>
<accession>A0A255ZQA2</accession>
<dbReference type="EMBL" id="NOXX01000201">
    <property type="protein sequence ID" value="OYQ43601.1"/>
    <property type="molecule type" value="Genomic_DNA"/>
</dbReference>
<dbReference type="Gene3D" id="3.10.129.10">
    <property type="entry name" value="Hotdog Thioesterase"/>
    <property type="match status" value="1"/>
</dbReference>